<gene>
    <name evidence="2" type="ORF">STIAU_6955</name>
</gene>
<evidence type="ECO:0000313" key="3">
    <source>
        <dbReference type="Proteomes" id="UP000032702"/>
    </source>
</evidence>
<dbReference type="AlphaFoldDB" id="Q095S2"/>
<name>Q095S2_STIAD</name>
<comment type="caution">
    <text evidence="2">The sequence shown here is derived from an EMBL/GenBank/DDBJ whole genome shotgun (WGS) entry which is preliminary data.</text>
</comment>
<dbReference type="EMBL" id="AAMD01000032">
    <property type="protein sequence ID" value="EAU67519.1"/>
    <property type="molecule type" value="Genomic_DNA"/>
</dbReference>
<protein>
    <submittedName>
        <fullName evidence="2">Uncharacterized protein</fullName>
    </submittedName>
</protein>
<reference evidence="2 3" key="1">
    <citation type="submission" date="2006-04" db="EMBL/GenBank/DDBJ databases">
        <authorList>
            <person name="Nierman W.C."/>
        </authorList>
    </citation>
    <scope>NUCLEOTIDE SEQUENCE [LARGE SCALE GENOMIC DNA]</scope>
    <source>
        <strain evidence="2 3">DW4/3-1</strain>
    </source>
</reference>
<feature type="compositionally biased region" description="Basic and acidic residues" evidence="1">
    <location>
        <begin position="8"/>
        <end position="24"/>
    </location>
</feature>
<dbReference type="Proteomes" id="UP000032702">
    <property type="component" value="Unassembled WGS sequence"/>
</dbReference>
<organism evidence="2 3">
    <name type="scientific">Stigmatella aurantiaca (strain DW4/3-1)</name>
    <dbReference type="NCBI Taxonomy" id="378806"/>
    <lineage>
        <taxon>Bacteria</taxon>
        <taxon>Pseudomonadati</taxon>
        <taxon>Myxococcota</taxon>
        <taxon>Myxococcia</taxon>
        <taxon>Myxococcales</taxon>
        <taxon>Cystobacterineae</taxon>
        <taxon>Archangiaceae</taxon>
        <taxon>Stigmatella</taxon>
    </lineage>
</organism>
<dbReference type="PATRIC" id="fig|378806.16.peg.6750"/>
<feature type="compositionally biased region" description="Low complexity" evidence="1">
    <location>
        <begin position="36"/>
        <end position="46"/>
    </location>
</feature>
<proteinExistence type="predicted"/>
<accession>Q095S2</accession>
<feature type="region of interest" description="Disordered" evidence="1">
    <location>
        <begin position="1"/>
        <end position="149"/>
    </location>
</feature>
<sequence>MPLCEAARGPRRERDGDLDRDRHQRSGPLHVGERTSSSQPSHSSSSTCAWTLPFARPMRRTNVDGPGPGPCSHPPKASRIRGWSAPPSRCMRASAPTQMTHNGPSRARHQGHRGGTDGSDGGLSRSGAGLGDGSRLRPVVGRRGESHERHRVAGIGHRFGKVLGTNGMRVLVLLVTTVLSGKSAMASQGPRLPGFSQAALRGQAEAGFQLGAALNGGVSSIAMPAAGVLNVALALGAAAALAMYLDGRYPGDDSGPVHHICTNKNPSSRRPG</sequence>
<evidence type="ECO:0000313" key="2">
    <source>
        <dbReference type="EMBL" id="EAU67519.1"/>
    </source>
</evidence>
<evidence type="ECO:0000256" key="1">
    <source>
        <dbReference type="SAM" id="MobiDB-lite"/>
    </source>
</evidence>